<evidence type="ECO:0000256" key="5">
    <source>
        <dbReference type="ARBA" id="ARBA00023239"/>
    </source>
</evidence>
<evidence type="ECO:0000256" key="3">
    <source>
        <dbReference type="ARBA" id="ARBA00022793"/>
    </source>
</evidence>
<evidence type="ECO:0000256" key="1">
    <source>
        <dbReference type="ARBA" id="ARBA00001933"/>
    </source>
</evidence>
<gene>
    <name evidence="8" type="ORF">H6A12_07430</name>
</gene>
<keyword evidence="8" id="KW-0808">Transferase</keyword>
<keyword evidence="5" id="KW-0456">Lyase</keyword>
<dbReference type="InterPro" id="IPR052357">
    <property type="entry name" value="Orn_Lys_Arg_decarboxylase-I"/>
</dbReference>
<evidence type="ECO:0000259" key="6">
    <source>
        <dbReference type="Pfam" id="PF01276"/>
    </source>
</evidence>
<dbReference type="GO" id="GO:0008483">
    <property type="term" value="F:transaminase activity"/>
    <property type="evidence" value="ECO:0007669"/>
    <property type="project" value="UniProtKB-KW"/>
</dbReference>
<accession>A0A939BEK2</accession>
<dbReference type="Proteomes" id="UP000774750">
    <property type="component" value="Unassembled WGS sequence"/>
</dbReference>
<reference evidence="8" key="1">
    <citation type="submission" date="2020-08" db="EMBL/GenBank/DDBJ databases">
        <authorList>
            <person name="Cejkova D."/>
            <person name="Kubasova T."/>
            <person name="Jahodarova E."/>
            <person name="Rychlik I."/>
        </authorList>
    </citation>
    <scope>NUCLEOTIDE SEQUENCE</scope>
    <source>
        <strain evidence="8">An559</strain>
    </source>
</reference>
<keyword evidence="3" id="KW-0210">Decarboxylase</keyword>
<dbReference type="SUPFAM" id="SSF53383">
    <property type="entry name" value="PLP-dependent transferases"/>
    <property type="match status" value="1"/>
</dbReference>
<dbReference type="Gene3D" id="3.90.100.10">
    <property type="entry name" value="Orn/Lys/Arg decarboxylase, C-terminal domain"/>
    <property type="match status" value="1"/>
</dbReference>
<evidence type="ECO:0000313" key="9">
    <source>
        <dbReference type="Proteomes" id="UP000774750"/>
    </source>
</evidence>
<keyword evidence="9" id="KW-1185">Reference proteome</keyword>
<dbReference type="PANTHER" id="PTHR43277:SF4">
    <property type="entry name" value="ARGININE DECARBOXYLASE"/>
    <property type="match status" value="1"/>
</dbReference>
<name>A0A939BEK2_9FIRM</name>
<reference evidence="8" key="2">
    <citation type="journal article" date="2021" name="Sci. Rep.">
        <title>The distribution of antibiotic resistance genes in chicken gut microbiota commensals.</title>
        <authorList>
            <person name="Juricova H."/>
            <person name="Matiasovicova J."/>
            <person name="Kubasova T."/>
            <person name="Cejkova D."/>
            <person name="Rychlik I."/>
        </authorList>
    </citation>
    <scope>NUCLEOTIDE SEQUENCE</scope>
    <source>
        <strain evidence="8">An559</strain>
    </source>
</reference>
<proteinExistence type="inferred from homology"/>
<evidence type="ECO:0000256" key="2">
    <source>
        <dbReference type="ARBA" id="ARBA00010671"/>
    </source>
</evidence>
<evidence type="ECO:0000259" key="7">
    <source>
        <dbReference type="Pfam" id="PF03711"/>
    </source>
</evidence>
<comment type="cofactor">
    <cofactor evidence="1">
        <name>pyridoxal 5'-phosphate</name>
        <dbReference type="ChEBI" id="CHEBI:597326"/>
    </cofactor>
</comment>
<protein>
    <submittedName>
        <fullName evidence="8">Aminotransferase class I/II-fold pyridoxal phosphate-dependent enzyme</fullName>
    </submittedName>
</protein>
<dbReference type="PANTHER" id="PTHR43277">
    <property type="entry name" value="ARGININE DECARBOXYLASE"/>
    <property type="match status" value="1"/>
</dbReference>
<evidence type="ECO:0000256" key="4">
    <source>
        <dbReference type="ARBA" id="ARBA00022898"/>
    </source>
</evidence>
<dbReference type="AlphaFoldDB" id="A0A939BEK2"/>
<comment type="similarity">
    <text evidence="2">Belongs to the Orn/Lys/Arg decarboxylase class-I family.</text>
</comment>
<dbReference type="Pfam" id="PF01276">
    <property type="entry name" value="OKR_DC_1"/>
    <property type="match status" value="1"/>
</dbReference>
<sequence length="445" mass="47940">MDTPIYDFLKQYSESGTVRFHMPGHKGRCPHPALSAISAYDLTEIEGADSLFEADGIIEQAERNASVLFRTQETMFLTGGSTLGIQTMLSSVLHPGDAVIAARNAHRAFINTCALLDLSVCWVLPNSRDAFGVSGAISPESLEAAFAQCPDAKAVYVTSPDYMGWMSDIEALSAVCRRHGVPLLVDNAHGAHLAFGTKNRHPIALGASMCCDSAHKTLPVFTGGAYVHTAPGFFVTKQEMRKNASLFGSTSPSYLIMMSLDLCNDYLERHANADFAALEKKVRSVREACAEAGFLPQEGICDDTKITLDASHVGMSGGELADHFRSHGIECEYAGERHVVFMVSPQNPDSDFECFLSAVRAVQKRFVHTAETVCFALPAAVMAPRTAMFSKKECVPIESAVGRIAAETRISCPPGVPVIVAGEKIDDTTQKILKNSGVSSINVVK</sequence>
<evidence type="ECO:0000313" key="8">
    <source>
        <dbReference type="EMBL" id="MBM6920981.1"/>
    </source>
</evidence>
<feature type="domain" description="Orn/Lys/Arg decarboxylases family 1 pyridoxal-P attachment site" evidence="6">
    <location>
        <begin position="3"/>
        <end position="272"/>
    </location>
</feature>
<comment type="caution">
    <text evidence="8">The sequence shown here is derived from an EMBL/GenBank/DDBJ whole genome shotgun (WGS) entry which is preliminary data.</text>
</comment>
<dbReference type="GO" id="GO:0016831">
    <property type="term" value="F:carboxy-lyase activity"/>
    <property type="evidence" value="ECO:0007669"/>
    <property type="project" value="UniProtKB-KW"/>
</dbReference>
<dbReference type="InterPro" id="IPR000310">
    <property type="entry name" value="Orn/Lys/Arg_deCO2ase_major_dom"/>
</dbReference>
<organism evidence="8 9">
    <name type="scientific">Merdimmobilis hominis</name>
    <dbReference type="NCBI Taxonomy" id="2897707"/>
    <lineage>
        <taxon>Bacteria</taxon>
        <taxon>Bacillati</taxon>
        <taxon>Bacillota</taxon>
        <taxon>Clostridia</taxon>
        <taxon>Eubacteriales</taxon>
        <taxon>Oscillospiraceae</taxon>
        <taxon>Merdimmobilis</taxon>
    </lineage>
</organism>
<dbReference type="Pfam" id="PF03711">
    <property type="entry name" value="OKR_DC_1_C"/>
    <property type="match status" value="1"/>
</dbReference>
<dbReference type="InterPro" id="IPR015421">
    <property type="entry name" value="PyrdxlP-dep_Trfase_major"/>
</dbReference>
<keyword evidence="4" id="KW-0663">Pyridoxal phosphate</keyword>
<dbReference type="InterPro" id="IPR015424">
    <property type="entry name" value="PyrdxlP-dep_Trfase"/>
</dbReference>
<keyword evidence="8" id="KW-0032">Aminotransferase</keyword>
<feature type="domain" description="Orn/Lys/Arg decarboxylase C-terminal" evidence="7">
    <location>
        <begin position="368"/>
        <end position="433"/>
    </location>
</feature>
<dbReference type="EMBL" id="JACJKY010000009">
    <property type="protein sequence ID" value="MBM6920981.1"/>
    <property type="molecule type" value="Genomic_DNA"/>
</dbReference>
<dbReference type="Gene3D" id="3.40.640.10">
    <property type="entry name" value="Type I PLP-dependent aspartate aminotransferase-like (Major domain)"/>
    <property type="match status" value="1"/>
</dbReference>
<dbReference type="RefSeq" id="WP_204446472.1">
    <property type="nucleotide sequence ID" value="NZ_JACJKY010000009.1"/>
</dbReference>
<dbReference type="InterPro" id="IPR008286">
    <property type="entry name" value="Prn/Lys/Arg_de-COase_C"/>
</dbReference>